<name>C5FGB5_ARTOC</name>
<dbReference type="RefSeq" id="XP_002849685.1">
    <property type="nucleotide sequence ID" value="XM_002849639.1"/>
</dbReference>
<sequence>MLTSCSITRTVLCKRPRDFNPFRPLLNLQARRLGTALVDKHEDDRHRLSHSQLKQLFSGYYPDDFPEEVIRLKGPFSTYSTLEKAFNTSNYMRKKAIVTFDFSISTTVVKYRASPLHDAIIASTFEEISLHTGSQGKRGIFQYSLYQDRVFRTGDENEISILAPDLLVSYRSKRNSGNNQPVLVLEVGFTESYESLASSLSNWLNRIPELKMAILVKVNEVPTYKNPLATQGMLNMPELKPLRGGLRNRDVSLEDPTNPYSPLMICGIRWVAPTTAFVEAWTKDKETGKPALQGKRIFYGPGHSDTPLTLNLADFVPEYEKFARPTLGFNWNTFRDALSQARKWVRYSLQGYPHLNQAA</sequence>
<evidence type="ECO:0000313" key="2">
    <source>
        <dbReference type="Proteomes" id="UP000002035"/>
    </source>
</evidence>
<proteinExistence type="predicted"/>
<keyword evidence="2" id="KW-1185">Reference proteome</keyword>
<gene>
    <name evidence="1" type="ORF">MCYG_02619</name>
</gene>
<organism evidence="1 2">
    <name type="scientific">Arthroderma otae (strain ATCC MYA-4605 / CBS 113480)</name>
    <name type="common">Microsporum canis</name>
    <dbReference type="NCBI Taxonomy" id="554155"/>
    <lineage>
        <taxon>Eukaryota</taxon>
        <taxon>Fungi</taxon>
        <taxon>Dikarya</taxon>
        <taxon>Ascomycota</taxon>
        <taxon>Pezizomycotina</taxon>
        <taxon>Eurotiomycetes</taxon>
        <taxon>Eurotiomycetidae</taxon>
        <taxon>Onygenales</taxon>
        <taxon>Arthrodermataceae</taxon>
        <taxon>Microsporum</taxon>
    </lineage>
</organism>
<dbReference type="OMA" id="FPADYSG"/>
<dbReference type="OrthoDB" id="4183719at2759"/>
<protein>
    <submittedName>
        <fullName evidence="1">Uncharacterized protein</fullName>
    </submittedName>
</protein>
<dbReference type="eggNOG" id="ENOG502SYSE">
    <property type="taxonomic scope" value="Eukaryota"/>
</dbReference>
<evidence type="ECO:0000313" key="1">
    <source>
        <dbReference type="EMBL" id="EEQ29800.1"/>
    </source>
</evidence>
<dbReference type="HOGENOM" id="CLU_061242_0_0_1"/>
<reference evidence="2" key="1">
    <citation type="journal article" date="2012" name="MBio">
        <title>Comparative genome analysis of Trichophyton rubrum and related dermatophytes reveals candidate genes involved in infection.</title>
        <authorList>
            <person name="Martinez D.A."/>
            <person name="Oliver B.G."/>
            <person name="Graeser Y."/>
            <person name="Goldberg J.M."/>
            <person name="Li W."/>
            <person name="Martinez-Rossi N.M."/>
            <person name="Monod M."/>
            <person name="Shelest E."/>
            <person name="Barton R.C."/>
            <person name="Birch E."/>
            <person name="Brakhage A.A."/>
            <person name="Chen Z."/>
            <person name="Gurr S.J."/>
            <person name="Heiman D."/>
            <person name="Heitman J."/>
            <person name="Kosti I."/>
            <person name="Rossi A."/>
            <person name="Saif S."/>
            <person name="Samalova M."/>
            <person name="Saunders C.W."/>
            <person name="Shea T."/>
            <person name="Summerbell R.C."/>
            <person name="Xu J."/>
            <person name="Young S."/>
            <person name="Zeng Q."/>
            <person name="Birren B.W."/>
            <person name="Cuomo C.A."/>
            <person name="White T.C."/>
        </authorList>
    </citation>
    <scope>NUCLEOTIDE SEQUENCE [LARGE SCALE GENOMIC DNA]</scope>
    <source>
        <strain evidence="2">ATCC MYA-4605 / CBS 113480</strain>
    </source>
</reference>
<dbReference type="Proteomes" id="UP000002035">
    <property type="component" value="Unassembled WGS sequence"/>
</dbReference>
<dbReference type="AlphaFoldDB" id="C5FGB5"/>
<accession>C5FGB5</accession>
<dbReference type="VEuPathDB" id="FungiDB:MCYG_02619"/>
<dbReference type="GeneID" id="9222735"/>
<dbReference type="EMBL" id="DS995702">
    <property type="protein sequence ID" value="EEQ29800.1"/>
    <property type="molecule type" value="Genomic_DNA"/>
</dbReference>